<dbReference type="Pfam" id="PF04388">
    <property type="entry name" value="Hamartin"/>
    <property type="match status" value="1"/>
</dbReference>
<feature type="compositionally biased region" description="Polar residues" evidence="2">
    <location>
        <begin position="922"/>
        <end position="935"/>
    </location>
</feature>
<evidence type="ECO:0000313" key="3">
    <source>
        <dbReference type="EMBL" id="SZF05197.1"/>
    </source>
</evidence>
<dbReference type="GO" id="GO:0033596">
    <property type="term" value="C:TSC1-TSC2 complex"/>
    <property type="evidence" value="ECO:0007669"/>
    <property type="project" value="TreeGrafter"/>
</dbReference>
<evidence type="ECO:0008006" key="5">
    <source>
        <dbReference type="Google" id="ProtNLM"/>
    </source>
</evidence>
<evidence type="ECO:0000256" key="1">
    <source>
        <dbReference type="SAM" id="Coils"/>
    </source>
</evidence>
<feature type="coiled-coil region" evidence="1">
    <location>
        <begin position="697"/>
        <end position="752"/>
    </location>
</feature>
<dbReference type="VEuPathDB" id="FungiDB:BLGHR1_15997"/>
<dbReference type="EMBL" id="UNSH01000074">
    <property type="protein sequence ID" value="SZF05197.1"/>
    <property type="molecule type" value="Genomic_DNA"/>
</dbReference>
<reference evidence="3 4" key="1">
    <citation type="submission" date="2017-11" db="EMBL/GenBank/DDBJ databases">
        <authorList>
            <person name="Kracher B."/>
        </authorList>
    </citation>
    <scope>NUCLEOTIDE SEQUENCE [LARGE SCALE GENOMIC DNA]</scope>
    <source>
        <strain evidence="3 4">RACE1</strain>
    </source>
</reference>
<feature type="coiled-coil region" evidence="1">
    <location>
        <begin position="644"/>
        <end position="671"/>
    </location>
</feature>
<dbReference type="GO" id="GO:0032007">
    <property type="term" value="P:negative regulation of TOR signaling"/>
    <property type="evidence" value="ECO:0007669"/>
    <property type="project" value="TreeGrafter"/>
</dbReference>
<dbReference type="InterPro" id="IPR007483">
    <property type="entry name" value="Hamartin"/>
</dbReference>
<protein>
    <recommendedName>
        <fullName evidence="5">Tuberous sclerosis 1</fullName>
    </recommendedName>
</protein>
<accession>A0A383UZ53</accession>
<evidence type="ECO:0000256" key="2">
    <source>
        <dbReference type="SAM" id="MobiDB-lite"/>
    </source>
</evidence>
<dbReference type="Proteomes" id="UP000275772">
    <property type="component" value="Unassembled WGS sequence"/>
</dbReference>
<sequence>MSSGSLKDLIKAISKYNQEFPLPLPVPLLEIISSYLERHSADDDLDSQILQDELLVVYQAIAVENSDRLIAFLAVLQRLKLALRDTGKLVQWWNQILAPIIQNLSAEPLLAVETKEILLELLLYDDDNAEGRQVEDAKVTSCAITEILLANWLDMTKKANEELNDHASIISDQVQTILIEFGKKKPRNFLSVLNSTFVRKETRVLSLSLLCSFFRDPPPRLHEMLSTPLFMNLLRCLQTDSSIRVVSLAMTALIMFLPHIPSITSKHLPGLFNIYTRLLFWDRVKKAEESLSPVENEGENEDNAEFDWPKLQNFLDVDDESVPEILHLFTFLYGLYPINFMSYIRKPRKYLRQAKFPGVDELDIQPIELIQRSEPFRQVHLLHPNFLTFTIDSELNDNNRWVKSDAADVVAECMALHVPSDDVHESLHNPNWQAIEPNEFVTDHLNIQESLSMSHQALYPIERKNSCKSAGLPDRLYSSIDSPIEFPNRKLNLSDKNSLSSSSFKKESKIIKDTHISLSARCLNKNDTLVPSKHVNSEEQRSVTNDPVASLTLTNFSESVKNCVPCSDYSNSFQYFPHEEVPSHSTYCNTRSAYLCREIQLLKNNLNFERYLKQQHISHIGRLRRKQIREARIEAETQNVITSNRTLKLKLEEVKRQNIQLKKECEKSKSHCRKWEAQLSAKLRVLREEQRKWIVERENLTRDLNTATNDIATMKQIIVQAEANELKALQRATHVESNLEELEHLRKKVRDLVLRVRIFEVKEEVAKTSKSEEISADSRIFMLEAELRARDQELIEAKKIFEKELSMMRERVSEHSNTSPKLKKECVQNANTNSAAASRARMTELQKSYDHLLTRYLKLQDENYSLQSKFPKNINRDTKIISKYDKPSQSCSLSTHIKNSESNNSLHNLSGSNPDDDDDDNISSQPTSAILDSGK</sequence>
<dbReference type="InterPro" id="IPR016024">
    <property type="entry name" value="ARM-type_fold"/>
</dbReference>
<gene>
    <name evidence="3" type="ORF">BLGHR1_15997</name>
</gene>
<dbReference type="AlphaFoldDB" id="A0A383UZ53"/>
<evidence type="ECO:0000313" key="4">
    <source>
        <dbReference type="Proteomes" id="UP000275772"/>
    </source>
</evidence>
<name>A0A383UZ53_BLUHO</name>
<keyword evidence="1" id="KW-0175">Coiled coil</keyword>
<dbReference type="GO" id="GO:0051726">
    <property type="term" value="P:regulation of cell cycle"/>
    <property type="evidence" value="ECO:0007669"/>
    <property type="project" value="TreeGrafter"/>
</dbReference>
<proteinExistence type="predicted"/>
<organism evidence="3 4">
    <name type="scientific">Blumeria hordei</name>
    <name type="common">Barley powdery mildew</name>
    <name type="synonym">Blumeria graminis f. sp. hordei</name>
    <dbReference type="NCBI Taxonomy" id="2867405"/>
    <lineage>
        <taxon>Eukaryota</taxon>
        <taxon>Fungi</taxon>
        <taxon>Dikarya</taxon>
        <taxon>Ascomycota</taxon>
        <taxon>Pezizomycotina</taxon>
        <taxon>Leotiomycetes</taxon>
        <taxon>Erysiphales</taxon>
        <taxon>Erysiphaceae</taxon>
        <taxon>Blumeria</taxon>
    </lineage>
</organism>
<dbReference type="SUPFAM" id="SSF48371">
    <property type="entry name" value="ARM repeat"/>
    <property type="match status" value="1"/>
</dbReference>
<dbReference type="PANTHER" id="PTHR15154:SF2">
    <property type="entry name" value="HAMARTIN"/>
    <property type="match status" value="1"/>
</dbReference>
<feature type="compositionally biased region" description="Low complexity" evidence="2">
    <location>
        <begin position="900"/>
        <end position="913"/>
    </location>
</feature>
<dbReference type="PANTHER" id="PTHR15154">
    <property type="entry name" value="HAMARTIN"/>
    <property type="match status" value="1"/>
</dbReference>
<feature type="region of interest" description="Disordered" evidence="2">
    <location>
        <begin position="892"/>
        <end position="935"/>
    </location>
</feature>